<dbReference type="SUPFAM" id="SSF52540">
    <property type="entry name" value="P-loop containing nucleoside triphosphate hydrolases"/>
    <property type="match status" value="1"/>
</dbReference>
<reference evidence="12 13" key="1">
    <citation type="submission" date="2019-06" db="EMBL/GenBank/DDBJ databases">
        <authorList>
            <person name="Srinivasan S."/>
        </authorList>
    </citation>
    <scope>NUCLEOTIDE SEQUENCE [LARGE SCALE GENOMIC DNA]</scope>
    <source>
        <strain evidence="12 13">17J68-5</strain>
    </source>
</reference>
<dbReference type="PROSITE" id="PS50929">
    <property type="entry name" value="ABC_TM1F"/>
    <property type="match status" value="1"/>
</dbReference>
<gene>
    <name evidence="12" type="ORF">FHG12_04160</name>
</gene>
<evidence type="ECO:0000256" key="8">
    <source>
        <dbReference type="ARBA" id="ARBA00023136"/>
    </source>
</evidence>
<dbReference type="GO" id="GO:0005886">
    <property type="term" value="C:plasma membrane"/>
    <property type="evidence" value="ECO:0007669"/>
    <property type="project" value="UniProtKB-SubCell"/>
</dbReference>
<dbReference type="InterPro" id="IPR003593">
    <property type="entry name" value="AAA+_ATPase"/>
</dbReference>
<dbReference type="Pfam" id="PF00005">
    <property type="entry name" value="ABC_tran"/>
    <property type="match status" value="1"/>
</dbReference>
<accession>A0A5B7ZXW4</accession>
<keyword evidence="8 9" id="KW-0472">Membrane</keyword>
<feature type="domain" description="ABC transporter" evidence="10">
    <location>
        <begin position="364"/>
        <end position="593"/>
    </location>
</feature>
<feature type="transmembrane region" description="Helical" evidence="9">
    <location>
        <begin position="301"/>
        <end position="318"/>
    </location>
</feature>
<dbReference type="GO" id="GO:0140359">
    <property type="term" value="F:ABC-type transporter activity"/>
    <property type="evidence" value="ECO:0007669"/>
    <property type="project" value="InterPro"/>
</dbReference>
<dbReference type="InterPro" id="IPR011527">
    <property type="entry name" value="ABC1_TM_dom"/>
</dbReference>
<dbReference type="KEGG" id="hyj:FHG12_04160"/>
<evidence type="ECO:0000256" key="6">
    <source>
        <dbReference type="ARBA" id="ARBA00022840"/>
    </source>
</evidence>
<feature type="transmembrane region" description="Helical" evidence="9">
    <location>
        <begin position="30"/>
        <end position="56"/>
    </location>
</feature>
<evidence type="ECO:0000256" key="9">
    <source>
        <dbReference type="SAM" id="Phobius"/>
    </source>
</evidence>
<feature type="domain" description="ABC transmembrane type-1" evidence="11">
    <location>
        <begin position="31"/>
        <end position="333"/>
    </location>
</feature>
<dbReference type="InterPro" id="IPR003439">
    <property type="entry name" value="ABC_transporter-like_ATP-bd"/>
</dbReference>
<dbReference type="PROSITE" id="PS50893">
    <property type="entry name" value="ABC_TRANSPORTER_2"/>
    <property type="match status" value="1"/>
</dbReference>
<name>A0A5B7ZXW4_9BACT</name>
<dbReference type="SMART" id="SM00382">
    <property type="entry name" value="AAA"/>
    <property type="match status" value="1"/>
</dbReference>
<evidence type="ECO:0000256" key="3">
    <source>
        <dbReference type="ARBA" id="ARBA00022475"/>
    </source>
</evidence>
<dbReference type="EMBL" id="CP040896">
    <property type="protein sequence ID" value="QDA59346.1"/>
    <property type="molecule type" value="Genomic_DNA"/>
</dbReference>
<evidence type="ECO:0000256" key="2">
    <source>
        <dbReference type="ARBA" id="ARBA00022448"/>
    </source>
</evidence>
<feature type="transmembrane region" description="Helical" evidence="9">
    <location>
        <begin position="165"/>
        <end position="184"/>
    </location>
</feature>
<dbReference type="InterPro" id="IPR017871">
    <property type="entry name" value="ABC_transporter-like_CS"/>
</dbReference>
<keyword evidence="6 12" id="KW-0067">ATP-binding</keyword>
<dbReference type="FunFam" id="3.40.50.300:FF:000221">
    <property type="entry name" value="Multidrug ABC transporter ATP-binding protein"/>
    <property type="match status" value="1"/>
</dbReference>
<dbReference type="GO" id="GO:0005524">
    <property type="term" value="F:ATP binding"/>
    <property type="evidence" value="ECO:0007669"/>
    <property type="project" value="UniProtKB-KW"/>
</dbReference>
<evidence type="ECO:0000256" key="1">
    <source>
        <dbReference type="ARBA" id="ARBA00004651"/>
    </source>
</evidence>
<keyword evidence="13" id="KW-1185">Reference proteome</keyword>
<dbReference type="Proteomes" id="UP000305398">
    <property type="component" value="Chromosome"/>
</dbReference>
<dbReference type="PROSITE" id="PS00211">
    <property type="entry name" value="ABC_TRANSPORTER_1"/>
    <property type="match status" value="1"/>
</dbReference>
<evidence type="ECO:0000256" key="7">
    <source>
        <dbReference type="ARBA" id="ARBA00022989"/>
    </source>
</evidence>
<dbReference type="InterPro" id="IPR036640">
    <property type="entry name" value="ABC1_TM_sf"/>
</dbReference>
<feature type="transmembrane region" description="Helical" evidence="9">
    <location>
        <begin position="85"/>
        <end position="103"/>
    </location>
</feature>
<dbReference type="InterPro" id="IPR039421">
    <property type="entry name" value="Type_1_exporter"/>
</dbReference>
<dbReference type="RefSeq" id="WP_139514528.1">
    <property type="nucleotide sequence ID" value="NZ_CP040896.1"/>
</dbReference>
<dbReference type="AlphaFoldDB" id="A0A5B7ZXW4"/>
<dbReference type="PANTHER" id="PTHR24221:SF632">
    <property type="entry name" value="ATP-DEPENDENT LIPID A-CORE FLIPPASE"/>
    <property type="match status" value="1"/>
</dbReference>
<keyword evidence="2" id="KW-0813">Transport</keyword>
<proteinExistence type="predicted"/>
<dbReference type="GO" id="GO:0034040">
    <property type="term" value="F:ATPase-coupled lipid transmembrane transporter activity"/>
    <property type="evidence" value="ECO:0007669"/>
    <property type="project" value="TreeGrafter"/>
</dbReference>
<evidence type="ECO:0000259" key="11">
    <source>
        <dbReference type="PROSITE" id="PS50929"/>
    </source>
</evidence>
<dbReference type="Gene3D" id="3.40.50.300">
    <property type="entry name" value="P-loop containing nucleotide triphosphate hydrolases"/>
    <property type="match status" value="1"/>
</dbReference>
<dbReference type="SUPFAM" id="SSF90123">
    <property type="entry name" value="ABC transporter transmembrane region"/>
    <property type="match status" value="1"/>
</dbReference>
<feature type="transmembrane region" description="Helical" evidence="9">
    <location>
        <begin position="190"/>
        <end position="208"/>
    </location>
</feature>
<dbReference type="PANTHER" id="PTHR24221">
    <property type="entry name" value="ATP-BINDING CASSETTE SUB-FAMILY B"/>
    <property type="match status" value="1"/>
</dbReference>
<evidence type="ECO:0000256" key="5">
    <source>
        <dbReference type="ARBA" id="ARBA00022741"/>
    </source>
</evidence>
<keyword evidence="4 9" id="KW-0812">Transmembrane</keyword>
<keyword evidence="3" id="KW-1003">Cell membrane</keyword>
<organism evidence="12 13">
    <name type="scientific">Hymenobacter jejuensis</name>
    <dbReference type="NCBI Taxonomy" id="2502781"/>
    <lineage>
        <taxon>Bacteria</taxon>
        <taxon>Pseudomonadati</taxon>
        <taxon>Bacteroidota</taxon>
        <taxon>Cytophagia</taxon>
        <taxon>Cytophagales</taxon>
        <taxon>Hymenobacteraceae</taxon>
        <taxon>Hymenobacter</taxon>
    </lineage>
</organism>
<dbReference type="Pfam" id="PF00664">
    <property type="entry name" value="ABC_membrane"/>
    <property type="match status" value="1"/>
</dbReference>
<evidence type="ECO:0000313" key="13">
    <source>
        <dbReference type="Proteomes" id="UP000305398"/>
    </source>
</evidence>
<dbReference type="Gene3D" id="1.20.1560.10">
    <property type="entry name" value="ABC transporter type 1, transmembrane domain"/>
    <property type="match status" value="1"/>
</dbReference>
<keyword evidence="7 9" id="KW-1133">Transmembrane helix</keyword>
<protein>
    <submittedName>
        <fullName evidence="12">ABC transporter ATP-binding protein</fullName>
    </submittedName>
</protein>
<feature type="transmembrane region" description="Helical" evidence="9">
    <location>
        <begin position="277"/>
        <end position="295"/>
    </location>
</feature>
<evidence type="ECO:0000256" key="4">
    <source>
        <dbReference type="ARBA" id="ARBA00022692"/>
    </source>
</evidence>
<dbReference type="InterPro" id="IPR027417">
    <property type="entry name" value="P-loop_NTPase"/>
</dbReference>
<comment type="subcellular location">
    <subcellularLocation>
        <location evidence="1">Cell membrane</location>
        <topology evidence="1">Multi-pass membrane protein</topology>
    </subcellularLocation>
</comment>
<evidence type="ECO:0000313" key="12">
    <source>
        <dbReference type="EMBL" id="QDA59346.1"/>
    </source>
</evidence>
<dbReference type="OrthoDB" id="1522160at2"/>
<keyword evidence="5" id="KW-0547">Nucleotide-binding</keyword>
<evidence type="ECO:0000259" key="10">
    <source>
        <dbReference type="PROSITE" id="PS50893"/>
    </source>
</evidence>
<sequence>MNTSSKKESIIWESIENVSYYLSSGEKKRAVAMFLLLFISSLLDVFGLASLVPVIMAASRPGSIFHNKYSLWLYENLKFSSERNFFVFLVLVLLLFFIVKNLFTTFINYKQEKFTARIALNVIDSQFEKHNRLPFWHFNQFGSAKLIHMTFTVTQSFINGIVRQLFVFFSEAIIVAVIVIGILIYKPALFMILIIVLVPAMLLIYKLLNKRSAHIGNQLNEARPMSYARILDAFTGFIELRLANKQEEFKQKVLKYEKNIQELDAKNFLFTQLPVKVIEVMAVLAVVTIFLYSLFFSNDPGSLVTIIGLFAAAAYRLMPSINRMLNAMVTMRGNRYAFDELIRFRSNLTQILPVQRPLQFNQRIEFNNITFSFPGTTKPMLRNISFEVNKGDKIGLIGSSGSGKTTLMNLLLRFYIEQQGNILVDDQPLTEENLEAWYKLIGYVKQDTFLMEASIQDNITLGDEQVDTERLRYAIEQASLQSFISTLPEGLATTIGERGSRLSGGQRQRIGIARALYKKTQVLVMDEATSALDNKTEREVSEAISGLANTNITMFIIAHRITTLKDCDRIYELRNGELFAEFQYDELISKTEAS</sequence>
<dbReference type="GO" id="GO:0016887">
    <property type="term" value="F:ATP hydrolysis activity"/>
    <property type="evidence" value="ECO:0007669"/>
    <property type="project" value="InterPro"/>
</dbReference>